<proteinExistence type="predicted"/>
<feature type="region of interest" description="Disordered" evidence="1">
    <location>
        <begin position="179"/>
        <end position="209"/>
    </location>
</feature>
<dbReference type="Pfam" id="PF13238">
    <property type="entry name" value="AAA_18"/>
    <property type="match status" value="1"/>
</dbReference>
<organism evidence="2 3">
    <name type="scientific">Nocardiopsis algeriensis</name>
    <dbReference type="NCBI Taxonomy" id="1478215"/>
    <lineage>
        <taxon>Bacteria</taxon>
        <taxon>Bacillati</taxon>
        <taxon>Actinomycetota</taxon>
        <taxon>Actinomycetes</taxon>
        <taxon>Streptosporangiales</taxon>
        <taxon>Nocardiopsidaceae</taxon>
        <taxon>Nocardiopsis</taxon>
    </lineage>
</organism>
<dbReference type="AlphaFoldDB" id="A0A841ILW4"/>
<reference evidence="2 3" key="1">
    <citation type="submission" date="2020-08" db="EMBL/GenBank/DDBJ databases">
        <title>Genomic Encyclopedia of Type Strains, Phase III (KMG-III): the genomes of soil and plant-associated and newly described type strains.</title>
        <authorList>
            <person name="Whitman W."/>
        </authorList>
    </citation>
    <scope>NUCLEOTIDE SEQUENCE [LARGE SCALE GENOMIC DNA]</scope>
    <source>
        <strain evidence="2 3">CECT 8712</strain>
    </source>
</reference>
<keyword evidence="2" id="KW-0067">ATP-binding</keyword>
<sequence>MTVPCIRTGEDRWEERLADAVSAVGARRRTRVVAFEGHSGSGKSTVAERLRTVLEERGEPAAVVAMEDLYPGWHGLGEAPGLLLEWVLVPLARGGRAAWRRYDWSLGRFLDGWTELDARVAAGGTLIVEGCGSGAASVRPFLDLLVWVRAPRRVRADRLDVRADADAYAPHRRTWADQERAFHTRDRPRDHAGLVVDNGRPSPAPVSRR</sequence>
<gene>
    <name evidence="2" type="ORF">FHS13_001592</name>
</gene>
<accession>A0A841ILW4</accession>
<dbReference type="RefSeq" id="WP_420221934.1">
    <property type="nucleotide sequence ID" value="NZ_JACHJO010000004.1"/>
</dbReference>
<keyword evidence="2" id="KW-0547">Nucleotide-binding</keyword>
<dbReference type="GO" id="GO:0005524">
    <property type="term" value="F:ATP binding"/>
    <property type="evidence" value="ECO:0007669"/>
    <property type="project" value="UniProtKB-KW"/>
</dbReference>
<evidence type="ECO:0000256" key="1">
    <source>
        <dbReference type="SAM" id="MobiDB-lite"/>
    </source>
</evidence>
<evidence type="ECO:0000313" key="3">
    <source>
        <dbReference type="Proteomes" id="UP000536604"/>
    </source>
</evidence>
<dbReference type="SUPFAM" id="SSF52540">
    <property type="entry name" value="P-loop containing nucleoside triphosphate hydrolases"/>
    <property type="match status" value="1"/>
</dbReference>
<evidence type="ECO:0000313" key="2">
    <source>
        <dbReference type="EMBL" id="MBB6119643.1"/>
    </source>
</evidence>
<dbReference type="InterPro" id="IPR027417">
    <property type="entry name" value="P-loop_NTPase"/>
</dbReference>
<name>A0A841ILW4_9ACTN</name>
<dbReference type="EMBL" id="JACHJO010000004">
    <property type="protein sequence ID" value="MBB6119643.1"/>
    <property type="molecule type" value="Genomic_DNA"/>
</dbReference>
<keyword evidence="3" id="KW-1185">Reference proteome</keyword>
<feature type="compositionally biased region" description="Basic and acidic residues" evidence="1">
    <location>
        <begin position="179"/>
        <end position="192"/>
    </location>
</feature>
<comment type="caution">
    <text evidence="2">The sequence shown here is derived from an EMBL/GenBank/DDBJ whole genome shotgun (WGS) entry which is preliminary data.</text>
</comment>
<dbReference type="Proteomes" id="UP000536604">
    <property type="component" value="Unassembled WGS sequence"/>
</dbReference>
<protein>
    <submittedName>
        <fullName evidence="2">Energy-coupling factor transporter ATP-binding protein EcfA2</fullName>
    </submittedName>
</protein>
<dbReference type="Gene3D" id="3.40.50.300">
    <property type="entry name" value="P-loop containing nucleotide triphosphate hydrolases"/>
    <property type="match status" value="1"/>
</dbReference>